<reference evidence="5" key="1">
    <citation type="submission" date="2020-01" db="EMBL/GenBank/DDBJ databases">
        <title>Genome Sequencing of Three Apophysomyces-Like Fungal Strains Confirms a Novel Fungal Genus in the Mucoromycota with divergent Burkholderia-like Endosymbiotic Bacteria.</title>
        <authorList>
            <person name="Stajich J.E."/>
            <person name="Macias A.M."/>
            <person name="Carter-House D."/>
            <person name="Lovett B."/>
            <person name="Kasson L.R."/>
            <person name="Berry K."/>
            <person name="Grigoriev I."/>
            <person name="Chang Y."/>
            <person name="Spatafora J."/>
            <person name="Kasson M.T."/>
        </authorList>
    </citation>
    <scope>NUCLEOTIDE SEQUENCE</scope>
    <source>
        <strain evidence="5">NRRL A-21654</strain>
    </source>
</reference>
<dbReference type="Proteomes" id="UP000605846">
    <property type="component" value="Unassembled WGS sequence"/>
</dbReference>
<dbReference type="AlphaFoldDB" id="A0A8H7ETE0"/>
<dbReference type="GO" id="GO:0010468">
    <property type="term" value="P:regulation of gene expression"/>
    <property type="evidence" value="ECO:0007669"/>
    <property type="project" value="UniProtKB-ARBA"/>
</dbReference>
<keyword evidence="2" id="KW-0804">Transcription</keyword>
<evidence type="ECO:0000313" key="6">
    <source>
        <dbReference type="Proteomes" id="UP000605846"/>
    </source>
</evidence>
<dbReference type="InterPro" id="IPR050242">
    <property type="entry name" value="JAMM_MPN+_peptidase_M67A"/>
</dbReference>
<organism evidence="5 6">
    <name type="scientific">Apophysomyces ossiformis</name>
    <dbReference type="NCBI Taxonomy" id="679940"/>
    <lineage>
        <taxon>Eukaryota</taxon>
        <taxon>Fungi</taxon>
        <taxon>Fungi incertae sedis</taxon>
        <taxon>Mucoromycota</taxon>
        <taxon>Mucoromycotina</taxon>
        <taxon>Mucoromycetes</taxon>
        <taxon>Mucorales</taxon>
        <taxon>Mucorineae</taxon>
        <taxon>Mucoraceae</taxon>
        <taxon>Apophysomyces</taxon>
    </lineage>
</organism>
<evidence type="ECO:0000256" key="3">
    <source>
        <dbReference type="ARBA" id="ARBA00023242"/>
    </source>
</evidence>
<dbReference type="OrthoDB" id="118550at2759"/>
<dbReference type="Pfam" id="PF01398">
    <property type="entry name" value="JAB"/>
    <property type="match status" value="1"/>
</dbReference>
<gene>
    <name evidence="5" type="primary">MYSM1_1</name>
    <name evidence="5" type="ORF">EC973_001352</name>
</gene>
<dbReference type="InterPro" id="IPR000555">
    <property type="entry name" value="JAMM/MPN+_dom"/>
</dbReference>
<name>A0A8H7ETE0_9FUNG</name>
<feature type="domain" description="SWIRM" evidence="4">
    <location>
        <begin position="89"/>
        <end position="187"/>
    </location>
</feature>
<dbReference type="GO" id="GO:0008237">
    <property type="term" value="F:metallopeptidase activity"/>
    <property type="evidence" value="ECO:0007669"/>
    <property type="project" value="InterPro"/>
</dbReference>
<dbReference type="FunFam" id="1.10.10.10:FF:000020">
    <property type="entry name" value="SWI/SNF complex subunit SMARCC2 isoform c"/>
    <property type="match status" value="1"/>
</dbReference>
<dbReference type="SUPFAM" id="SSF46689">
    <property type="entry name" value="Homeodomain-like"/>
    <property type="match status" value="1"/>
</dbReference>
<dbReference type="EMBL" id="JABAYA010000013">
    <property type="protein sequence ID" value="KAF7730834.1"/>
    <property type="molecule type" value="Genomic_DNA"/>
</dbReference>
<comment type="caution">
    <text evidence="5">The sequence shown here is derived from an EMBL/GenBank/DDBJ whole genome shotgun (WGS) entry which is preliminary data.</text>
</comment>
<keyword evidence="6" id="KW-1185">Reference proteome</keyword>
<keyword evidence="1" id="KW-0805">Transcription regulation</keyword>
<proteinExistence type="predicted"/>
<evidence type="ECO:0000256" key="1">
    <source>
        <dbReference type="ARBA" id="ARBA00023015"/>
    </source>
</evidence>
<keyword evidence="3" id="KW-0539">Nucleus</keyword>
<evidence type="ECO:0000313" key="5">
    <source>
        <dbReference type="EMBL" id="KAF7730834.1"/>
    </source>
</evidence>
<dbReference type="InterPro" id="IPR009057">
    <property type="entry name" value="Homeodomain-like_sf"/>
</dbReference>
<accession>A0A8H7ETE0</accession>
<dbReference type="PANTHER" id="PTHR10410">
    <property type="entry name" value="EUKARYOTIC TRANSLATION INITIATION FACTOR 3 -RELATED"/>
    <property type="match status" value="1"/>
</dbReference>
<sequence>MQKSCKALVGYGQGSIDHNARLPGTKTEPDHLAQPMTMDPNESSQQKITLTLSTSQIQNVKNTTTSETQAAVLTMETNKEQEVANGNNAQTKSPEKIIDKDTVSAEEKRRNPEWFCNKPAKTPERYMKIRNYILDCWENCRPEYLTKTGARRGLRNCGDVNAIGRVHAYLESIGAINVNCVAPSTPRPTRRAPRKVYDYVSASDDESMTDDLTSSYRASQDKYFNQEVGIITNWNRAQSGRNGTKCLRETFDFLDGVSRPKRVIKRPQHYYDHDGMGSSDYDPFRLVPLAYYNDEYPAPFMVEIQSDALCEMDPESEMKAREIFAQKGYTVVGWYHSHPTFEPHPSVRDIENQTLYQTLFRDERTGDEPFIGIIVTPYDPEIVNNNQSKMQYLHISNRWNSTQSYRLPYACRRKICHNESQISPEVMERFKELVEEFKNYEHKIDMRLQFGIQTRLEKLLDSLQSHLYLCDDEAGKFLNNVRDLITNVFMDAPIHASGKMMDGMASSNAIDSVV</sequence>
<protein>
    <submittedName>
        <fullName evidence="5">Myb-like, SWIRM and MPN domains 1</fullName>
    </submittedName>
</protein>
<evidence type="ECO:0000256" key="2">
    <source>
        <dbReference type="ARBA" id="ARBA00023163"/>
    </source>
</evidence>
<dbReference type="Gene3D" id="3.40.140.10">
    <property type="entry name" value="Cytidine Deaminase, domain 2"/>
    <property type="match status" value="1"/>
</dbReference>
<dbReference type="InterPro" id="IPR007526">
    <property type="entry name" value="SWIRM"/>
</dbReference>
<dbReference type="InterPro" id="IPR036388">
    <property type="entry name" value="WH-like_DNA-bd_sf"/>
</dbReference>
<dbReference type="SUPFAM" id="SSF102712">
    <property type="entry name" value="JAB1/MPN domain"/>
    <property type="match status" value="1"/>
</dbReference>
<dbReference type="GO" id="GO:0005634">
    <property type="term" value="C:nucleus"/>
    <property type="evidence" value="ECO:0007669"/>
    <property type="project" value="UniProtKB-ARBA"/>
</dbReference>
<dbReference type="Gene3D" id="1.10.10.10">
    <property type="entry name" value="Winged helix-like DNA-binding domain superfamily/Winged helix DNA-binding domain"/>
    <property type="match status" value="1"/>
</dbReference>
<dbReference type="PROSITE" id="PS50934">
    <property type="entry name" value="SWIRM"/>
    <property type="match status" value="1"/>
</dbReference>
<evidence type="ECO:0000259" key="4">
    <source>
        <dbReference type="PROSITE" id="PS50934"/>
    </source>
</evidence>
<dbReference type="Pfam" id="PF04433">
    <property type="entry name" value="SWIRM"/>
    <property type="match status" value="1"/>
</dbReference>